<proteinExistence type="inferred from homology"/>
<keyword evidence="6" id="KW-0227">DNA damage</keyword>
<dbReference type="InterPro" id="IPR002121">
    <property type="entry name" value="HRDC_dom"/>
</dbReference>
<keyword evidence="9" id="KW-0862">Zinc</keyword>
<dbReference type="SUPFAM" id="SSF47819">
    <property type="entry name" value="HRDC-like"/>
    <property type="match status" value="1"/>
</dbReference>
<dbReference type="Gene3D" id="1.10.150.80">
    <property type="entry name" value="HRDC domain"/>
    <property type="match status" value="1"/>
</dbReference>
<feature type="domain" description="Helicase C-terminal" evidence="19">
    <location>
        <begin position="219"/>
        <end position="363"/>
    </location>
</feature>
<dbReference type="NCBIfam" id="TIGR00614">
    <property type="entry name" value="recQ_fam"/>
    <property type="match status" value="1"/>
</dbReference>
<accession>A0A511W587</accession>
<dbReference type="InterPro" id="IPR011545">
    <property type="entry name" value="DEAD/DEAH_box_helicase_dom"/>
</dbReference>
<dbReference type="GO" id="GO:0009432">
    <property type="term" value="P:SOS response"/>
    <property type="evidence" value="ECO:0007669"/>
    <property type="project" value="UniProtKB-UniRule"/>
</dbReference>
<evidence type="ECO:0000256" key="10">
    <source>
        <dbReference type="ARBA" id="ARBA00022840"/>
    </source>
</evidence>
<evidence type="ECO:0000256" key="14">
    <source>
        <dbReference type="ARBA" id="ARBA00023235"/>
    </source>
</evidence>
<dbReference type="SMART" id="SM00490">
    <property type="entry name" value="HELICc"/>
    <property type="match status" value="1"/>
</dbReference>
<keyword evidence="13" id="KW-0234">DNA repair</keyword>
<dbReference type="SMART" id="SM00956">
    <property type="entry name" value="RQC"/>
    <property type="match status" value="1"/>
</dbReference>
<dbReference type="InterPro" id="IPR018982">
    <property type="entry name" value="RQC_domain"/>
</dbReference>
<comment type="caution">
    <text evidence="20">The sequence shown here is derived from an EMBL/GenBank/DDBJ whole genome shotgun (WGS) entry which is preliminary data.</text>
</comment>
<dbReference type="GO" id="GO:0005524">
    <property type="term" value="F:ATP binding"/>
    <property type="evidence" value="ECO:0007669"/>
    <property type="project" value="UniProtKB-KW"/>
</dbReference>
<dbReference type="GO" id="GO:0006310">
    <property type="term" value="P:DNA recombination"/>
    <property type="evidence" value="ECO:0007669"/>
    <property type="project" value="UniProtKB-UniRule"/>
</dbReference>
<dbReference type="Proteomes" id="UP000321440">
    <property type="component" value="Unassembled WGS sequence"/>
</dbReference>
<dbReference type="InterPro" id="IPR004589">
    <property type="entry name" value="DNA_helicase_ATP-dep_RecQ"/>
</dbReference>
<protein>
    <recommendedName>
        <fullName evidence="16">DNA helicase RecQ</fullName>
        <ecNumber evidence="16">5.6.2.4</ecNumber>
    </recommendedName>
</protein>
<evidence type="ECO:0000313" key="20">
    <source>
        <dbReference type="EMBL" id="GEN46245.1"/>
    </source>
</evidence>
<dbReference type="GO" id="GO:0046872">
    <property type="term" value="F:metal ion binding"/>
    <property type="evidence" value="ECO:0007669"/>
    <property type="project" value="UniProtKB-KW"/>
</dbReference>
<evidence type="ECO:0000259" key="17">
    <source>
        <dbReference type="PROSITE" id="PS50967"/>
    </source>
</evidence>
<evidence type="ECO:0000256" key="13">
    <source>
        <dbReference type="ARBA" id="ARBA00023204"/>
    </source>
</evidence>
<evidence type="ECO:0000256" key="4">
    <source>
        <dbReference type="ARBA" id="ARBA00022723"/>
    </source>
</evidence>
<evidence type="ECO:0000259" key="18">
    <source>
        <dbReference type="PROSITE" id="PS51192"/>
    </source>
</evidence>
<dbReference type="InterPro" id="IPR029491">
    <property type="entry name" value="Helicase_HTH"/>
</dbReference>
<dbReference type="Pfam" id="PF16124">
    <property type="entry name" value="RecQ_Zn_bind"/>
    <property type="match status" value="1"/>
</dbReference>
<gene>
    <name evidence="20" type="ORF">AHA02nite_20210</name>
</gene>
<dbReference type="FunFam" id="3.40.50.300:FF:000296">
    <property type="entry name" value="ATP-dependent DNA helicase RecQ"/>
    <property type="match status" value="1"/>
</dbReference>
<evidence type="ECO:0000256" key="7">
    <source>
        <dbReference type="ARBA" id="ARBA00022801"/>
    </source>
</evidence>
<reference evidence="20 21" key="1">
    <citation type="submission" date="2019-07" db="EMBL/GenBank/DDBJ databases">
        <title>Whole genome shotgun sequence of Alkalibacillus haloalkaliphilus NBRC 103110.</title>
        <authorList>
            <person name="Hosoyama A."/>
            <person name="Uohara A."/>
            <person name="Ohji S."/>
            <person name="Ichikawa N."/>
        </authorList>
    </citation>
    <scope>NUCLEOTIDE SEQUENCE [LARGE SCALE GENOMIC DNA]</scope>
    <source>
        <strain evidence="20 21">NBRC 103110</strain>
    </source>
</reference>
<dbReference type="InterPro" id="IPR027417">
    <property type="entry name" value="P-loop_NTPase"/>
</dbReference>
<dbReference type="Pfam" id="PF09382">
    <property type="entry name" value="RQC"/>
    <property type="match status" value="1"/>
</dbReference>
<dbReference type="GO" id="GO:0006281">
    <property type="term" value="P:DNA repair"/>
    <property type="evidence" value="ECO:0007669"/>
    <property type="project" value="UniProtKB-KW"/>
</dbReference>
<dbReference type="SUPFAM" id="SSF46785">
    <property type="entry name" value="Winged helix' DNA-binding domain"/>
    <property type="match status" value="1"/>
</dbReference>
<dbReference type="Gene3D" id="3.40.50.300">
    <property type="entry name" value="P-loop containing nucleotide triphosphate hydrolases"/>
    <property type="match status" value="2"/>
</dbReference>
<dbReference type="Pfam" id="PF00570">
    <property type="entry name" value="HRDC"/>
    <property type="match status" value="1"/>
</dbReference>
<name>A0A511W587_9BACI</name>
<keyword evidence="21" id="KW-1185">Reference proteome</keyword>
<keyword evidence="10" id="KW-0067">ATP-binding</keyword>
<evidence type="ECO:0000256" key="6">
    <source>
        <dbReference type="ARBA" id="ARBA00022763"/>
    </source>
</evidence>
<dbReference type="InterPro" id="IPR032284">
    <property type="entry name" value="RecQ_Zn-bd"/>
</dbReference>
<evidence type="ECO:0000256" key="9">
    <source>
        <dbReference type="ARBA" id="ARBA00022833"/>
    </source>
</evidence>
<dbReference type="InterPro" id="IPR036390">
    <property type="entry name" value="WH_DNA-bd_sf"/>
</dbReference>
<keyword evidence="11" id="KW-0238">DNA-binding</keyword>
<evidence type="ECO:0000256" key="5">
    <source>
        <dbReference type="ARBA" id="ARBA00022741"/>
    </source>
</evidence>
<keyword evidence="8 20" id="KW-0347">Helicase</keyword>
<dbReference type="GO" id="GO:0016787">
    <property type="term" value="F:hydrolase activity"/>
    <property type="evidence" value="ECO:0007669"/>
    <property type="project" value="UniProtKB-KW"/>
</dbReference>
<dbReference type="CDD" id="cd18794">
    <property type="entry name" value="SF2_C_RecQ"/>
    <property type="match status" value="1"/>
</dbReference>
<sequence length="717" mass="82039">MINQAVHTLNHYYGFSSFRPGQEEAIHSILNKNNTLMIMPTGGGKSLCYQIPSLVLDGTAIIISPLISLMNDQVEALNATDIPATYINSSLDGSEQQHRLNEMVNGNYKMVYVSPERFETPHFLNMLEKVDLSLIAFDEAHCISQWGHDFRPSYRSVVPSIKQLSQQPPTIALTATATQQVIHDIKNLLNIDSEHTVVTGFARENLKFKVIKGVNPNDYLNDFISTHLNDSGIIYTATRKTTDQIYETLKEKGIEVARYHAGMSKEQRQEAQAAFISDDVQVMVATNAFGMGIDKSNVRYVIHYALPKNIESYYQEAGRAGRDGVESECHLLFSPRDIQLQKFLIEQSELEEEQKRDEYQKLQDMIAYCHTTHCLQGYILDYFGDRQDFDQCGKCSNCLDDGHKEDMTKEAQMILSCVKRMNEKFGITLTAKVLKGSKSQRVTDFKLDLLSTYGLLSHYTEKEITNLINYLVADQYLQVTDAQFPVLKLTANAIPVLKNEEKVWMKIPEQKKAVQTGYSEELFQELRELRKEIADEQNLPPYMIFSDATLKELARHVPATQPEMLQVKGIGEKKYEQYGEPFLTKLKAFREENEDEILANRTVEPVQPKIKKENKDPDKPSYVVSYELFTEGKDIDEIVEERSLAKSTITSHLFKAYEEGYELDLARFFTGEAEHEILTVIDELNLEEFRYKPIKDALSDDITYTMIKAVCLKHEFI</sequence>
<evidence type="ECO:0000256" key="8">
    <source>
        <dbReference type="ARBA" id="ARBA00022806"/>
    </source>
</evidence>
<dbReference type="NCBIfam" id="TIGR01389">
    <property type="entry name" value="recQ"/>
    <property type="match status" value="1"/>
</dbReference>
<dbReference type="InterPro" id="IPR044876">
    <property type="entry name" value="HRDC_dom_sf"/>
</dbReference>
<feature type="domain" description="HRDC" evidence="17">
    <location>
        <begin position="516"/>
        <end position="596"/>
    </location>
</feature>
<dbReference type="CDD" id="cd17920">
    <property type="entry name" value="DEXHc_RecQ"/>
    <property type="match status" value="1"/>
</dbReference>
<dbReference type="PANTHER" id="PTHR13710:SF105">
    <property type="entry name" value="ATP-DEPENDENT DNA HELICASE Q1"/>
    <property type="match status" value="1"/>
</dbReference>
<dbReference type="InterPro" id="IPR010997">
    <property type="entry name" value="HRDC-like_sf"/>
</dbReference>
<dbReference type="PROSITE" id="PS50967">
    <property type="entry name" value="HRDC"/>
    <property type="match status" value="1"/>
</dbReference>
<dbReference type="PANTHER" id="PTHR13710">
    <property type="entry name" value="DNA HELICASE RECQ FAMILY MEMBER"/>
    <property type="match status" value="1"/>
</dbReference>
<keyword evidence="5" id="KW-0547">Nucleotide-binding</keyword>
<comment type="catalytic activity">
    <reaction evidence="15">
        <text>Couples ATP hydrolysis with the unwinding of duplex DNA by translocating in the 3'-5' direction.</text>
        <dbReference type="EC" id="5.6.2.4"/>
    </reaction>
</comment>
<dbReference type="RefSeq" id="WP_146816896.1">
    <property type="nucleotide sequence ID" value="NZ_BJYA01000013.1"/>
</dbReference>
<dbReference type="GO" id="GO:0043590">
    <property type="term" value="C:bacterial nucleoid"/>
    <property type="evidence" value="ECO:0007669"/>
    <property type="project" value="TreeGrafter"/>
</dbReference>
<dbReference type="FunFam" id="1.10.150.80:FF:000002">
    <property type="entry name" value="ATP-dependent DNA helicase RecQ"/>
    <property type="match status" value="1"/>
</dbReference>
<dbReference type="InterPro" id="IPR036388">
    <property type="entry name" value="WH-like_DNA-bd_sf"/>
</dbReference>
<dbReference type="EC" id="5.6.2.4" evidence="16"/>
<dbReference type="EMBL" id="BJYA01000013">
    <property type="protein sequence ID" value="GEN46245.1"/>
    <property type="molecule type" value="Genomic_DNA"/>
</dbReference>
<dbReference type="GO" id="GO:0003677">
    <property type="term" value="F:DNA binding"/>
    <property type="evidence" value="ECO:0007669"/>
    <property type="project" value="UniProtKB-KW"/>
</dbReference>
<keyword evidence="7" id="KW-0378">Hydrolase</keyword>
<dbReference type="InterPro" id="IPR014001">
    <property type="entry name" value="Helicase_ATP-bd"/>
</dbReference>
<dbReference type="Gene3D" id="1.10.10.10">
    <property type="entry name" value="Winged helix-like DNA-binding domain superfamily/Winged helix DNA-binding domain"/>
    <property type="match status" value="1"/>
</dbReference>
<keyword evidence="4" id="KW-0479">Metal-binding</keyword>
<dbReference type="Pfam" id="PF00271">
    <property type="entry name" value="Helicase_C"/>
    <property type="match status" value="1"/>
</dbReference>
<comment type="cofactor">
    <cofactor evidence="2">
        <name>Zn(2+)</name>
        <dbReference type="ChEBI" id="CHEBI:29105"/>
    </cofactor>
</comment>
<dbReference type="AlphaFoldDB" id="A0A511W587"/>
<dbReference type="GO" id="GO:0030894">
    <property type="term" value="C:replisome"/>
    <property type="evidence" value="ECO:0007669"/>
    <property type="project" value="TreeGrafter"/>
</dbReference>
<evidence type="ECO:0000256" key="16">
    <source>
        <dbReference type="NCBIfam" id="TIGR01389"/>
    </source>
</evidence>
<evidence type="ECO:0000256" key="1">
    <source>
        <dbReference type="ARBA" id="ARBA00001946"/>
    </source>
</evidence>
<dbReference type="SMART" id="SM00487">
    <property type="entry name" value="DEXDc"/>
    <property type="match status" value="1"/>
</dbReference>
<organism evidence="20 21">
    <name type="scientific">Alkalibacillus haloalkaliphilus</name>
    <dbReference type="NCBI Taxonomy" id="94136"/>
    <lineage>
        <taxon>Bacteria</taxon>
        <taxon>Bacillati</taxon>
        <taxon>Bacillota</taxon>
        <taxon>Bacilli</taxon>
        <taxon>Bacillales</taxon>
        <taxon>Bacillaceae</taxon>
        <taxon>Alkalibacillus</taxon>
    </lineage>
</organism>
<evidence type="ECO:0000256" key="12">
    <source>
        <dbReference type="ARBA" id="ARBA00023172"/>
    </source>
</evidence>
<evidence type="ECO:0000259" key="19">
    <source>
        <dbReference type="PROSITE" id="PS51194"/>
    </source>
</evidence>
<dbReference type="PROSITE" id="PS51192">
    <property type="entry name" value="HELICASE_ATP_BIND_1"/>
    <property type="match status" value="1"/>
</dbReference>
<dbReference type="SUPFAM" id="SSF52540">
    <property type="entry name" value="P-loop containing nucleoside triphosphate hydrolases"/>
    <property type="match status" value="1"/>
</dbReference>
<dbReference type="GO" id="GO:0006260">
    <property type="term" value="P:DNA replication"/>
    <property type="evidence" value="ECO:0007669"/>
    <property type="project" value="InterPro"/>
</dbReference>
<dbReference type="Pfam" id="PF00270">
    <property type="entry name" value="DEAD"/>
    <property type="match status" value="1"/>
</dbReference>
<feature type="domain" description="Helicase ATP-binding" evidence="18">
    <location>
        <begin position="26"/>
        <end position="195"/>
    </location>
</feature>
<dbReference type="PROSITE" id="PS51194">
    <property type="entry name" value="HELICASE_CTER"/>
    <property type="match status" value="1"/>
</dbReference>
<dbReference type="GO" id="GO:0009378">
    <property type="term" value="F:four-way junction helicase activity"/>
    <property type="evidence" value="ECO:0007669"/>
    <property type="project" value="TreeGrafter"/>
</dbReference>
<dbReference type="InterPro" id="IPR001650">
    <property type="entry name" value="Helicase_C-like"/>
</dbReference>
<dbReference type="OrthoDB" id="9763310at2"/>
<keyword evidence="12" id="KW-0233">DNA recombination</keyword>
<comment type="cofactor">
    <cofactor evidence="1">
        <name>Mg(2+)</name>
        <dbReference type="ChEBI" id="CHEBI:18420"/>
    </cofactor>
</comment>
<evidence type="ECO:0000256" key="15">
    <source>
        <dbReference type="ARBA" id="ARBA00034617"/>
    </source>
</evidence>
<dbReference type="InterPro" id="IPR006293">
    <property type="entry name" value="DNA_helicase_ATP-dep_RecQ_bac"/>
</dbReference>
<evidence type="ECO:0000256" key="3">
    <source>
        <dbReference type="ARBA" id="ARBA00005446"/>
    </source>
</evidence>
<evidence type="ECO:0000313" key="21">
    <source>
        <dbReference type="Proteomes" id="UP000321440"/>
    </source>
</evidence>
<evidence type="ECO:0000256" key="2">
    <source>
        <dbReference type="ARBA" id="ARBA00001947"/>
    </source>
</evidence>
<evidence type="ECO:0000256" key="11">
    <source>
        <dbReference type="ARBA" id="ARBA00023125"/>
    </source>
</evidence>
<dbReference type="GO" id="GO:0005737">
    <property type="term" value="C:cytoplasm"/>
    <property type="evidence" value="ECO:0007669"/>
    <property type="project" value="TreeGrafter"/>
</dbReference>
<keyword evidence="14" id="KW-0413">Isomerase</keyword>
<dbReference type="Pfam" id="PF14493">
    <property type="entry name" value="HTH_40"/>
    <property type="match status" value="1"/>
</dbReference>
<dbReference type="GO" id="GO:0043138">
    <property type="term" value="F:3'-5' DNA helicase activity"/>
    <property type="evidence" value="ECO:0007669"/>
    <property type="project" value="UniProtKB-EC"/>
</dbReference>
<comment type="similarity">
    <text evidence="3">Belongs to the helicase family. RecQ subfamily.</text>
</comment>
<dbReference type="SMART" id="SM00341">
    <property type="entry name" value="HRDC"/>
    <property type="match status" value="1"/>
</dbReference>